<dbReference type="Proteomes" id="UP001356095">
    <property type="component" value="Unassembled WGS sequence"/>
</dbReference>
<protein>
    <submittedName>
        <fullName evidence="1">SapB/AmfS family lantipeptide</fullName>
    </submittedName>
</protein>
<dbReference type="EMBL" id="JAUZMY010000057">
    <property type="protein sequence ID" value="MEE2041630.1"/>
    <property type="molecule type" value="Genomic_DNA"/>
</dbReference>
<evidence type="ECO:0000313" key="1">
    <source>
        <dbReference type="EMBL" id="MEE2041630.1"/>
    </source>
</evidence>
<accession>A0ABU7KHB6</accession>
<sequence length="34" mass="3572">MAVSEVLDLQALESECLLEEGVFLNSGVSLVSCS</sequence>
<organism evidence="1 2">
    <name type="scientific">Nocardiopsis codii</name>
    <dbReference type="NCBI Taxonomy" id="3065942"/>
    <lineage>
        <taxon>Bacteria</taxon>
        <taxon>Bacillati</taxon>
        <taxon>Actinomycetota</taxon>
        <taxon>Actinomycetes</taxon>
        <taxon>Streptosporangiales</taxon>
        <taxon>Nocardiopsidaceae</taxon>
        <taxon>Nocardiopsis</taxon>
    </lineage>
</organism>
<name>A0ABU7KHB6_9ACTN</name>
<keyword evidence="2" id="KW-1185">Reference proteome</keyword>
<comment type="caution">
    <text evidence="1">The sequence shown here is derived from an EMBL/GenBank/DDBJ whole genome shotgun (WGS) entry which is preliminary data.</text>
</comment>
<proteinExistence type="predicted"/>
<dbReference type="RefSeq" id="WP_330095386.1">
    <property type="nucleotide sequence ID" value="NZ_JAUZMY010000057.1"/>
</dbReference>
<reference evidence="1 2" key="1">
    <citation type="submission" date="2023-08" db="EMBL/GenBank/DDBJ databases">
        <authorList>
            <person name="Girao M."/>
            <person name="Carvalho M.F."/>
        </authorList>
    </citation>
    <scope>NUCLEOTIDE SEQUENCE [LARGE SCALE GENOMIC DNA]</scope>
    <source>
        <strain evidence="1 2">CT-R113</strain>
    </source>
</reference>
<evidence type="ECO:0000313" key="2">
    <source>
        <dbReference type="Proteomes" id="UP001356095"/>
    </source>
</evidence>
<gene>
    <name evidence="1" type="ORF">Q8791_30855</name>
</gene>